<dbReference type="EMBL" id="PGOL01000731">
    <property type="protein sequence ID" value="PKI65732.1"/>
    <property type="molecule type" value="Genomic_DNA"/>
</dbReference>
<evidence type="ECO:0000313" key="1">
    <source>
        <dbReference type="EMBL" id="PKI65732.1"/>
    </source>
</evidence>
<name>A0A2I0KB40_PUNGR</name>
<gene>
    <name evidence="1" type="ORF">CRG98_013879</name>
</gene>
<proteinExistence type="predicted"/>
<keyword evidence="2" id="KW-1185">Reference proteome</keyword>
<organism evidence="1 2">
    <name type="scientific">Punica granatum</name>
    <name type="common">Pomegranate</name>
    <dbReference type="NCBI Taxonomy" id="22663"/>
    <lineage>
        <taxon>Eukaryota</taxon>
        <taxon>Viridiplantae</taxon>
        <taxon>Streptophyta</taxon>
        <taxon>Embryophyta</taxon>
        <taxon>Tracheophyta</taxon>
        <taxon>Spermatophyta</taxon>
        <taxon>Magnoliopsida</taxon>
        <taxon>eudicotyledons</taxon>
        <taxon>Gunneridae</taxon>
        <taxon>Pentapetalae</taxon>
        <taxon>rosids</taxon>
        <taxon>malvids</taxon>
        <taxon>Myrtales</taxon>
        <taxon>Lythraceae</taxon>
        <taxon>Punica</taxon>
    </lineage>
</organism>
<protein>
    <submittedName>
        <fullName evidence="1">Uncharacterized protein</fullName>
    </submittedName>
</protein>
<dbReference type="AlphaFoldDB" id="A0A2I0KB40"/>
<sequence>MELMAENLAVSSRKGEGSCMASLACSFTVESRTFMLPPRGMVEVVALAWDCESVGEDGHSPAFRAVISHALQESNAPNLHTILSRILMQPIVVTDDFSAVAVARNNTAVVPNEPLENSQSIVVSKQLAASRNLLAATD</sequence>
<comment type="caution">
    <text evidence="1">The sequence shown here is derived from an EMBL/GenBank/DDBJ whole genome shotgun (WGS) entry which is preliminary data.</text>
</comment>
<dbReference type="Proteomes" id="UP000233551">
    <property type="component" value="Unassembled WGS sequence"/>
</dbReference>
<evidence type="ECO:0000313" key="2">
    <source>
        <dbReference type="Proteomes" id="UP000233551"/>
    </source>
</evidence>
<reference evidence="1 2" key="1">
    <citation type="submission" date="2017-11" db="EMBL/GenBank/DDBJ databases">
        <title>De-novo sequencing of pomegranate (Punica granatum L.) genome.</title>
        <authorList>
            <person name="Akparov Z."/>
            <person name="Amiraslanov A."/>
            <person name="Hajiyeva S."/>
            <person name="Abbasov M."/>
            <person name="Kaur K."/>
            <person name="Hamwieh A."/>
            <person name="Solovyev V."/>
            <person name="Salamov A."/>
            <person name="Braich B."/>
            <person name="Kosarev P."/>
            <person name="Mahmoud A."/>
            <person name="Hajiyev E."/>
            <person name="Babayeva S."/>
            <person name="Izzatullayeva V."/>
            <person name="Mammadov A."/>
            <person name="Mammadov A."/>
            <person name="Sharifova S."/>
            <person name="Ojaghi J."/>
            <person name="Eynullazada K."/>
            <person name="Bayramov B."/>
            <person name="Abdulazimova A."/>
            <person name="Shahmuradov I."/>
        </authorList>
    </citation>
    <scope>NUCLEOTIDE SEQUENCE [LARGE SCALE GENOMIC DNA]</scope>
    <source>
        <strain evidence="2">cv. AG2017</strain>
        <tissue evidence="1">Leaf</tissue>
    </source>
</reference>
<accession>A0A2I0KB40</accession>